<accession>A0A0F9IAJ9</accession>
<keyword evidence="1" id="KW-1133">Transmembrane helix</keyword>
<reference evidence="2" key="1">
    <citation type="journal article" date="2015" name="Nature">
        <title>Complex archaea that bridge the gap between prokaryotes and eukaryotes.</title>
        <authorList>
            <person name="Spang A."/>
            <person name="Saw J.H."/>
            <person name="Jorgensen S.L."/>
            <person name="Zaremba-Niedzwiedzka K."/>
            <person name="Martijn J."/>
            <person name="Lind A.E."/>
            <person name="van Eijk R."/>
            <person name="Schleper C."/>
            <person name="Guy L."/>
            <person name="Ettema T.J."/>
        </authorList>
    </citation>
    <scope>NUCLEOTIDE SEQUENCE</scope>
</reference>
<feature type="transmembrane region" description="Helical" evidence="1">
    <location>
        <begin position="6"/>
        <end position="25"/>
    </location>
</feature>
<keyword evidence="1" id="KW-0472">Membrane</keyword>
<keyword evidence="1" id="KW-0812">Transmembrane</keyword>
<name>A0A0F9IAJ9_9ZZZZ</name>
<sequence>MKTAILAYLAFGVTLFAAWLTHVIVTIKAAAWILLLSGAIFAPIGIVHGISIWLGYAWV</sequence>
<dbReference type="AlphaFoldDB" id="A0A0F9IAJ9"/>
<proteinExistence type="predicted"/>
<protein>
    <submittedName>
        <fullName evidence="2">Uncharacterized protein</fullName>
    </submittedName>
</protein>
<comment type="caution">
    <text evidence="2">The sequence shown here is derived from an EMBL/GenBank/DDBJ whole genome shotgun (WGS) entry which is preliminary data.</text>
</comment>
<gene>
    <name evidence="2" type="ORF">LCGC14_1604380</name>
</gene>
<evidence type="ECO:0000313" key="2">
    <source>
        <dbReference type="EMBL" id="KKM24502.1"/>
    </source>
</evidence>
<feature type="transmembrane region" description="Helical" evidence="1">
    <location>
        <begin position="32"/>
        <end position="56"/>
    </location>
</feature>
<organism evidence="2">
    <name type="scientific">marine sediment metagenome</name>
    <dbReference type="NCBI Taxonomy" id="412755"/>
    <lineage>
        <taxon>unclassified sequences</taxon>
        <taxon>metagenomes</taxon>
        <taxon>ecological metagenomes</taxon>
    </lineage>
</organism>
<dbReference type="EMBL" id="LAZR01012911">
    <property type="protein sequence ID" value="KKM24502.1"/>
    <property type="molecule type" value="Genomic_DNA"/>
</dbReference>
<evidence type="ECO:0000256" key="1">
    <source>
        <dbReference type="SAM" id="Phobius"/>
    </source>
</evidence>